<dbReference type="Proteomes" id="UP000294530">
    <property type="component" value="Unassembled WGS sequence"/>
</dbReference>
<protein>
    <submittedName>
        <fullName evidence="1">Uncharacterized protein</fullName>
    </submittedName>
</protein>
<comment type="caution">
    <text evidence="1">The sequence shown here is derived from an EMBL/GenBank/DDBJ whole genome shotgun (WGS) entry which is preliminary data.</text>
</comment>
<sequence>MHNDESGGGGVIRQRADGTESVIETISRSIPMPFSSVVSLEGTLKEFADTIIEIGKADCQKCVRKGQCSLAR</sequence>
<dbReference type="GeneID" id="94350822"/>
<proteinExistence type="predicted"/>
<gene>
    <name evidence="1" type="ORF">CCR75_007087</name>
</gene>
<dbReference type="AlphaFoldDB" id="A0A976FG45"/>
<evidence type="ECO:0000313" key="1">
    <source>
        <dbReference type="EMBL" id="TDH66006.1"/>
    </source>
</evidence>
<name>A0A976FG45_BRELC</name>
<keyword evidence="2" id="KW-1185">Reference proteome</keyword>
<evidence type="ECO:0000313" key="2">
    <source>
        <dbReference type="Proteomes" id="UP000294530"/>
    </source>
</evidence>
<dbReference type="RefSeq" id="XP_067815505.1">
    <property type="nucleotide sequence ID" value="XM_067965151.1"/>
</dbReference>
<dbReference type="EMBL" id="SHOA02000018">
    <property type="protein sequence ID" value="TDH66006.1"/>
    <property type="molecule type" value="Genomic_DNA"/>
</dbReference>
<reference evidence="1 2" key="1">
    <citation type="journal article" date="2021" name="Genome Biol.">
        <title>AFLAP: assembly-free linkage analysis pipeline using k-mers from genome sequencing data.</title>
        <authorList>
            <person name="Fletcher K."/>
            <person name="Zhang L."/>
            <person name="Gil J."/>
            <person name="Han R."/>
            <person name="Cavanaugh K."/>
            <person name="Michelmore R."/>
        </authorList>
    </citation>
    <scope>NUCLEOTIDE SEQUENCE [LARGE SCALE GENOMIC DNA]</scope>
    <source>
        <strain evidence="1 2">SF5</strain>
    </source>
</reference>
<organism evidence="1 2">
    <name type="scientific">Bremia lactucae</name>
    <name type="common">Lettuce downy mildew</name>
    <dbReference type="NCBI Taxonomy" id="4779"/>
    <lineage>
        <taxon>Eukaryota</taxon>
        <taxon>Sar</taxon>
        <taxon>Stramenopiles</taxon>
        <taxon>Oomycota</taxon>
        <taxon>Peronosporomycetes</taxon>
        <taxon>Peronosporales</taxon>
        <taxon>Peronosporaceae</taxon>
        <taxon>Bremia</taxon>
    </lineage>
</organism>
<dbReference type="KEGG" id="blac:94350822"/>
<accession>A0A976FG45</accession>